<dbReference type="InterPro" id="IPR036770">
    <property type="entry name" value="Ankyrin_rpt-contain_sf"/>
</dbReference>
<comment type="caution">
    <text evidence="5">The sequence shown here is derived from an EMBL/GenBank/DDBJ whole genome shotgun (WGS) entry which is preliminary data.</text>
</comment>
<dbReference type="PROSITE" id="PS50088">
    <property type="entry name" value="ANK_REPEAT"/>
    <property type="match status" value="13"/>
</dbReference>
<dbReference type="PRINTS" id="PR01415">
    <property type="entry name" value="ANKYRIN"/>
</dbReference>
<evidence type="ECO:0000256" key="1">
    <source>
        <dbReference type="ARBA" id="ARBA00022737"/>
    </source>
</evidence>
<feature type="repeat" description="ANK" evidence="3">
    <location>
        <begin position="719"/>
        <end position="751"/>
    </location>
</feature>
<dbReference type="SMART" id="SM00248">
    <property type="entry name" value="ANK"/>
    <property type="match status" value="15"/>
</dbReference>
<protein>
    <submittedName>
        <fullName evidence="5">Uncharacterized protein</fullName>
    </submittedName>
</protein>
<organism evidence="5 6">
    <name type="scientific">Discina gigas</name>
    <dbReference type="NCBI Taxonomy" id="1032678"/>
    <lineage>
        <taxon>Eukaryota</taxon>
        <taxon>Fungi</taxon>
        <taxon>Dikarya</taxon>
        <taxon>Ascomycota</taxon>
        <taxon>Pezizomycotina</taxon>
        <taxon>Pezizomycetes</taxon>
        <taxon>Pezizales</taxon>
        <taxon>Discinaceae</taxon>
        <taxon>Discina</taxon>
    </lineage>
</organism>
<feature type="region of interest" description="Disordered" evidence="4">
    <location>
        <begin position="1"/>
        <end position="41"/>
    </location>
</feature>
<accession>A0ABR3G5K6</accession>
<evidence type="ECO:0000313" key="6">
    <source>
        <dbReference type="Proteomes" id="UP001447188"/>
    </source>
</evidence>
<dbReference type="PANTHER" id="PTHR24198">
    <property type="entry name" value="ANKYRIN REPEAT AND PROTEIN KINASE DOMAIN-CONTAINING PROTEIN"/>
    <property type="match status" value="1"/>
</dbReference>
<feature type="repeat" description="ANK" evidence="3">
    <location>
        <begin position="617"/>
        <end position="649"/>
    </location>
</feature>
<feature type="repeat" description="ANK" evidence="3">
    <location>
        <begin position="549"/>
        <end position="581"/>
    </location>
</feature>
<sequence>MSSEGIKQPESHPRHAKLAPPPIPNPRRFRGESQSLSSSTATTRTAVFSKYLMNDIPRGTIYSRLMNSLLTPAHAAASEQIGKPKPHVQCSLVITDSRLDDGLSVAKIEFSDTPKWLQELSDDPTGFPKKTKFGTIWKFPDIGASDLGARDADGKTEFMRAVINGKERADLFYPEMLAEFDDVDVNIQDVRGWTALHWACDGVLEDMVKLCLSVPDCNVGLKDNEGRTAFDLSLQSGQEVISVLFYSSIFEMEQFDPPSALLRVLTFTDPIGDQCVFPGEAMFEPIENQNLPLVTALLNRRVDLTVRNKDGDTALHVAATQVGTAAIAKMLLEAGTDVNAIGRGGCTPLHHAAATADEDMVKTLLHWKADMTYAAQNRTIGIARILEDHRSRELTKHSQADELLLPPSGDERNTKPELINQRILAEPDDAGRRDALKRGDMPATKVLKHANEFQAEQLVSPEAMNDINQRNDVLAAIKTHEPGCAALRDALRRGDQDTTEVLLGLGVNREGKDSDGRTMLLLAVQVGYCAGVVMLLESGVNTEAVQSHDGSTALHVAALAGQREMVDKLLAASANIEAVRSNDGSTALHLAARDGRKDIVDTLLAAGANIEAVQSNDRSTPLHLAALAGQKWMVDRLLAAGANIEAIRSDDGSTALHVAALNRRTDSVDKLLAAGANMEAIRSYDGSTALHVAARDGLKDIVDTLLAAGANIEAVLSHDGSTPTHLAALAGQNRMVDTLLAAGANIEAMRSNDGSTPLHLAVREGRKDIVVTLLAAGANIDAVLTHDGSTALHLAVRGGQMVVVDKLLAAGANIEAVRSRDESTALYMAARQGHKDIVDTLIAAGANIEAIRSDDGSTALHVAARDGRKDIVDTFLAAGANIDA</sequence>
<feature type="repeat" description="ANK" evidence="3">
    <location>
        <begin position="344"/>
        <end position="376"/>
    </location>
</feature>
<dbReference type="Gene3D" id="1.25.40.20">
    <property type="entry name" value="Ankyrin repeat-containing domain"/>
    <property type="match status" value="6"/>
</dbReference>
<evidence type="ECO:0000256" key="2">
    <source>
        <dbReference type="ARBA" id="ARBA00023043"/>
    </source>
</evidence>
<feature type="repeat" description="ANK" evidence="3">
    <location>
        <begin position="515"/>
        <end position="547"/>
    </location>
</feature>
<feature type="repeat" description="ANK" evidence="3">
    <location>
        <begin position="685"/>
        <end position="717"/>
    </location>
</feature>
<dbReference type="EMBL" id="JBBBZM010000292">
    <property type="protein sequence ID" value="KAL0631143.1"/>
    <property type="molecule type" value="Genomic_DNA"/>
</dbReference>
<feature type="repeat" description="ANK" evidence="3">
    <location>
        <begin position="787"/>
        <end position="819"/>
    </location>
</feature>
<dbReference type="Proteomes" id="UP001447188">
    <property type="component" value="Unassembled WGS sequence"/>
</dbReference>
<proteinExistence type="predicted"/>
<dbReference type="Pfam" id="PF12796">
    <property type="entry name" value="Ank_2"/>
    <property type="match status" value="6"/>
</dbReference>
<keyword evidence="6" id="KW-1185">Reference proteome</keyword>
<dbReference type="PROSITE" id="PS50297">
    <property type="entry name" value="ANK_REP_REGION"/>
    <property type="match status" value="12"/>
</dbReference>
<evidence type="ECO:0000256" key="4">
    <source>
        <dbReference type="SAM" id="MobiDB-lite"/>
    </source>
</evidence>
<feature type="region of interest" description="Disordered" evidence="4">
    <location>
        <begin position="396"/>
        <end position="416"/>
    </location>
</feature>
<dbReference type="PANTHER" id="PTHR24198:SF194">
    <property type="entry name" value="INVERSIN-A"/>
    <property type="match status" value="1"/>
</dbReference>
<evidence type="ECO:0000313" key="5">
    <source>
        <dbReference type="EMBL" id="KAL0631143.1"/>
    </source>
</evidence>
<feature type="repeat" description="ANK" evidence="3">
    <location>
        <begin position="583"/>
        <end position="615"/>
    </location>
</feature>
<feature type="repeat" description="ANK" evidence="3">
    <location>
        <begin position="821"/>
        <end position="853"/>
    </location>
</feature>
<feature type="repeat" description="ANK" evidence="3">
    <location>
        <begin position="855"/>
        <end position="884"/>
    </location>
</feature>
<reference evidence="5 6" key="1">
    <citation type="submission" date="2024-02" db="EMBL/GenBank/DDBJ databases">
        <title>Discinaceae phylogenomics.</title>
        <authorList>
            <person name="Dirks A.C."/>
            <person name="James T.Y."/>
        </authorList>
    </citation>
    <scope>NUCLEOTIDE SEQUENCE [LARGE SCALE GENOMIC DNA]</scope>
    <source>
        <strain evidence="5 6">ACD0624</strain>
    </source>
</reference>
<feature type="repeat" description="ANK" evidence="3">
    <location>
        <begin position="310"/>
        <end position="343"/>
    </location>
</feature>
<name>A0ABR3G5K6_9PEZI</name>
<dbReference type="InterPro" id="IPR002110">
    <property type="entry name" value="Ankyrin_rpt"/>
</dbReference>
<feature type="repeat" description="ANK" evidence="3">
    <location>
        <begin position="651"/>
        <end position="683"/>
    </location>
</feature>
<evidence type="ECO:0000256" key="3">
    <source>
        <dbReference type="PROSITE-ProRule" id="PRU00023"/>
    </source>
</evidence>
<feature type="repeat" description="ANK" evidence="3">
    <location>
        <begin position="753"/>
        <end position="785"/>
    </location>
</feature>
<keyword evidence="2 3" id="KW-0040">ANK repeat</keyword>
<feature type="non-terminal residue" evidence="5">
    <location>
        <position position="884"/>
    </location>
</feature>
<gene>
    <name evidence="5" type="ORF">Q9L58_009996</name>
</gene>
<keyword evidence="1" id="KW-0677">Repeat</keyword>
<dbReference type="SUPFAM" id="SSF48403">
    <property type="entry name" value="Ankyrin repeat"/>
    <property type="match status" value="3"/>
</dbReference>